<dbReference type="InterPro" id="IPR036388">
    <property type="entry name" value="WH-like_DNA-bd_sf"/>
</dbReference>
<dbReference type="SUPFAM" id="SSF56281">
    <property type="entry name" value="Metallo-hydrolase/oxidoreductase"/>
    <property type="match status" value="1"/>
</dbReference>
<dbReference type="PANTHER" id="PTHR23131">
    <property type="entry name" value="ENDORIBONUCLEASE LACTB2"/>
    <property type="match status" value="1"/>
</dbReference>
<dbReference type="PANTHER" id="PTHR23131:SF4">
    <property type="entry name" value="METALLO-BETA-LACTAMASE SUPERFAMILY POTEIN"/>
    <property type="match status" value="1"/>
</dbReference>
<dbReference type="Gene3D" id="1.10.10.10">
    <property type="entry name" value="Winged helix-like DNA-binding domain superfamily/Winged helix DNA-binding domain"/>
    <property type="match status" value="1"/>
</dbReference>
<dbReference type="InterPro" id="IPR001279">
    <property type="entry name" value="Metallo-B-lactamas"/>
</dbReference>
<dbReference type="CDD" id="cd07725">
    <property type="entry name" value="TTHA1429-like_MBL-fold"/>
    <property type="match status" value="1"/>
</dbReference>
<gene>
    <name evidence="2" type="ORF">SAMN05421810_10262</name>
</gene>
<proteinExistence type="predicted"/>
<dbReference type="InterPro" id="IPR036866">
    <property type="entry name" value="RibonucZ/Hydroxyglut_hydro"/>
</dbReference>
<organism evidence="2 3">
    <name type="scientific">Amycolatopsis arida</name>
    <dbReference type="NCBI Taxonomy" id="587909"/>
    <lineage>
        <taxon>Bacteria</taxon>
        <taxon>Bacillati</taxon>
        <taxon>Actinomycetota</taxon>
        <taxon>Actinomycetes</taxon>
        <taxon>Pseudonocardiales</taxon>
        <taxon>Pseudonocardiaceae</taxon>
        <taxon>Amycolatopsis</taxon>
    </lineage>
</organism>
<dbReference type="Proteomes" id="UP000198727">
    <property type="component" value="Unassembled WGS sequence"/>
</dbReference>
<dbReference type="AlphaFoldDB" id="A0A1I5NX07"/>
<dbReference type="OrthoDB" id="2971563at2"/>
<accession>A0A1I5NX07</accession>
<sequence length="346" mass="37735">MEPLAEDSTRHWAEPGTYEVAPDVYRIPLPIPDAGLRAVNVYAITGGSGIALVDAGWATPEAREALRAGLAALGGELADVREVLVTHMHGDHYTQAVTLRREFGCRVTLGEFEKASVRASSSAARTMFGAQAALLRRCGAEPMADELRATFGTGPRHTAELYDPPDEWLAEGPRTVPSGRRLEVVHTPGHTAGHVVFVDGAAGLLFSGDHVLPHITPSIGFEPEPVELPLRDFLDSLRRVRTMPDRRLLPAHGPVTGSAHSRVDELLAHHDRRLELTARAVAAGSRTAFAAAHELTWTRRGRRLPELDLFNRMLAVIETKSHLDLLVAEDRLAMTELDGVRHYTPS</sequence>
<feature type="domain" description="Metallo-beta-lactamase" evidence="1">
    <location>
        <begin position="38"/>
        <end position="252"/>
    </location>
</feature>
<keyword evidence="3" id="KW-1185">Reference proteome</keyword>
<dbReference type="Pfam" id="PF00753">
    <property type="entry name" value="Lactamase_B"/>
    <property type="match status" value="1"/>
</dbReference>
<reference evidence="3" key="1">
    <citation type="submission" date="2016-10" db="EMBL/GenBank/DDBJ databases">
        <authorList>
            <person name="Varghese N."/>
            <person name="Submissions S."/>
        </authorList>
    </citation>
    <scope>NUCLEOTIDE SEQUENCE [LARGE SCALE GENOMIC DNA]</scope>
    <source>
        <strain evidence="3">CGMCC 4.5579</strain>
    </source>
</reference>
<protein>
    <submittedName>
        <fullName evidence="2">Glyoxylase, beta-lactamase superfamily II</fullName>
    </submittedName>
</protein>
<dbReference type="EMBL" id="FOWW01000002">
    <property type="protein sequence ID" value="SFP26314.1"/>
    <property type="molecule type" value="Genomic_DNA"/>
</dbReference>
<dbReference type="RefSeq" id="WP_092528673.1">
    <property type="nucleotide sequence ID" value="NZ_FOWW01000002.1"/>
</dbReference>
<evidence type="ECO:0000313" key="3">
    <source>
        <dbReference type="Proteomes" id="UP000198727"/>
    </source>
</evidence>
<dbReference type="SMART" id="SM00849">
    <property type="entry name" value="Lactamase_B"/>
    <property type="match status" value="1"/>
</dbReference>
<dbReference type="STRING" id="587909.SAMN05421810_10262"/>
<dbReference type="Gene3D" id="3.60.15.10">
    <property type="entry name" value="Ribonuclease Z/Hydroxyacylglutathione hydrolase-like"/>
    <property type="match status" value="1"/>
</dbReference>
<evidence type="ECO:0000313" key="2">
    <source>
        <dbReference type="EMBL" id="SFP26314.1"/>
    </source>
</evidence>
<dbReference type="InterPro" id="IPR050662">
    <property type="entry name" value="Sec-metab_biosynth-thioest"/>
</dbReference>
<evidence type="ECO:0000259" key="1">
    <source>
        <dbReference type="SMART" id="SM00849"/>
    </source>
</evidence>
<name>A0A1I5NX07_9PSEU</name>